<keyword evidence="3" id="KW-1185">Reference proteome</keyword>
<evidence type="ECO:0000313" key="3">
    <source>
        <dbReference type="Proteomes" id="UP000823388"/>
    </source>
</evidence>
<reference evidence="2" key="1">
    <citation type="submission" date="2020-05" db="EMBL/GenBank/DDBJ databases">
        <title>WGS assembly of Panicum virgatum.</title>
        <authorList>
            <person name="Lovell J.T."/>
            <person name="Jenkins J."/>
            <person name="Shu S."/>
            <person name="Juenger T.E."/>
            <person name="Schmutz J."/>
        </authorList>
    </citation>
    <scope>NUCLEOTIDE SEQUENCE</scope>
    <source>
        <strain evidence="2">AP13</strain>
    </source>
</reference>
<dbReference type="EMBL" id="CM029039">
    <property type="protein sequence ID" value="KAG2641208.1"/>
    <property type="molecule type" value="Genomic_DNA"/>
</dbReference>
<proteinExistence type="predicted"/>
<evidence type="ECO:0000256" key="1">
    <source>
        <dbReference type="SAM" id="MobiDB-lite"/>
    </source>
</evidence>
<protein>
    <submittedName>
        <fullName evidence="2">Uncharacterized protein</fullName>
    </submittedName>
</protein>
<evidence type="ECO:0000313" key="2">
    <source>
        <dbReference type="EMBL" id="KAG2641208.1"/>
    </source>
</evidence>
<dbReference type="AlphaFoldDB" id="A0A8T0W1C7"/>
<dbReference type="Proteomes" id="UP000823388">
    <property type="component" value="Chromosome 2K"/>
</dbReference>
<feature type="region of interest" description="Disordered" evidence="1">
    <location>
        <begin position="110"/>
        <end position="219"/>
    </location>
</feature>
<name>A0A8T0W1C7_PANVG</name>
<organism evidence="2 3">
    <name type="scientific">Panicum virgatum</name>
    <name type="common">Blackwell switchgrass</name>
    <dbReference type="NCBI Taxonomy" id="38727"/>
    <lineage>
        <taxon>Eukaryota</taxon>
        <taxon>Viridiplantae</taxon>
        <taxon>Streptophyta</taxon>
        <taxon>Embryophyta</taxon>
        <taxon>Tracheophyta</taxon>
        <taxon>Spermatophyta</taxon>
        <taxon>Magnoliopsida</taxon>
        <taxon>Liliopsida</taxon>
        <taxon>Poales</taxon>
        <taxon>Poaceae</taxon>
        <taxon>PACMAD clade</taxon>
        <taxon>Panicoideae</taxon>
        <taxon>Panicodae</taxon>
        <taxon>Paniceae</taxon>
        <taxon>Panicinae</taxon>
        <taxon>Panicum</taxon>
        <taxon>Panicum sect. Hiantes</taxon>
    </lineage>
</organism>
<accession>A0A8T0W1C7</accession>
<comment type="caution">
    <text evidence="2">The sequence shown here is derived from an EMBL/GenBank/DDBJ whole genome shotgun (WGS) entry which is preliminary data.</text>
</comment>
<sequence>MPVPCVRVAAALRTWSTRAPHARARHFLFPHTPAPRHGCRLPVLSARPPRMGTRPSNPSLTMATVARTCRAAISLATARLPTLSAPPRAWNAGPPARVSPPSLVTSVTSATAARTCREPMPSPARARPTRPHAHRPATLTSPATPSAMPCTHAHFGHTGSGPATPDPAPADGQVPLVNGERENRPAGPACKGESEREKMGHGPIQRTEPARRAVDQAGPRSRAKLLGPTRAGLFLFQPSKPSRHSLFPFYPADMRVPRVSLRVRLTGGTTDMWTTLTWTLTVDWSMLTSQR</sequence>
<gene>
    <name evidence="2" type="ORF">PVAP13_2KG166132</name>
</gene>